<dbReference type="RefSeq" id="WP_175233404.1">
    <property type="nucleotide sequence ID" value="NZ_CADIKH010000227.1"/>
</dbReference>
<sequence>MMIENKSAEGKGYDNPKHWGDDAEKGDIFQITEAEADANTVAFAALPITNRPQ</sequence>
<evidence type="ECO:0000313" key="2">
    <source>
        <dbReference type="EMBL" id="CAB3775003.1"/>
    </source>
</evidence>
<organism evidence="2 3">
    <name type="scientific">Paraburkholderia humisilvae</name>
    <dbReference type="NCBI Taxonomy" id="627669"/>
    <lineage>
        <taxon>Bacteria</taxon>
        <taxon>Pseudomonadati</taxon>
        <taxon>Pseudomonadota</taxon>
        <taxon>Betaproteobacteria</taxon>
        <taxon>Burkholderiales</taxon>
        <taxon>Burkholderiaceae</taxon>
        <taxon>Paraburkholderia</taxon>
    </lineage>
</organism>
<dbReference type="AlphaFoldDB" id="A0A6J5F9E5"/>
<protein>
    <submittedName>
        <fullName evidence="2">Uncharacterized protein</fullName>
    </submittedName>
</protein>
<keyword evidence="3" id="KW-1185">Reference proteome</keyword>
<evidence type="ECO:0000313" key="3">
    <source>
        <dbReference type="Proteomes" id="UP000494363"/>
    </source>
</evidence>
<dbReference type="Proteomes" id="UP000494363">
    <property type="component" value="Unassembled WGS sequence"/>
</dbReference>
<reference evidence="2 3" key="1">
    <citation type="submission" date="2020-04" db="EMBL/GenBank/DDBJ databases">
        <authorList>
            <person name="De Canck E."/>
        </authorList>
    </citation>
    <scope>NUCLEOTIDE SEQUENCE [LARGE SCALE GENOMIC DNA]</scope>
    <source>
        <strain evidence="2 3">LMG 29542</strain>
    </source>
</reference>
<evidence type="ECO:0000256" key="1">
    <source>
        <dbReference type="SAM" id="MobiDB-lite"/>
    </source>
</evidence>
<gene>
    <name evidence="2" type="ORF">LMG29542_08385</name>
</gene>
<dbReference type="EMBL" id="CADIKH010000227">
    <property type="protein sequence ID" value="CAB3775003.1"/>
    <property type="molecule type" value="Genomic_DNA"/>
</dbReference>
<feature type="region of interest" description="Disordered" evidence="1">
    <location>
        <begin position="1"/>
        <end position="21"/>
    </location>
</feature>
<accession>A0A6J5F9E5</accession>
<proteinExistence type="predicted"/>
<name>A0A6J5F9E5_9BURK</name>